<evidence type="ECO:0000313" key="2">
    <source>
        <dbReference type="Proteomes" id="UP001163324"/>
    </source>
</evidence>
<keyword evidence="2" id="KW-1185">Reference proteome</keyword>
<dbReference type="Proteomes" id="UP001163324">
    <property type="component" value="Chromosome 10"/>
</dbReference>
<name>A0ACC0UPQ8_9HYPO</name>
<gene>
    <name evidence="1" type="ORF">N3K66_008990</name>
</gene>
<evidence type="ECO:0000313" key="1">
    <source>
        <dbReference type="EMBL" id="KAI9896090.1"/>
    </source>
</evidence>
<proteinExistence type="predicted"/>
<organism evidence="1 2">
    <name type="scientific">Trichothecium roseum</name>
    <dbReference type="NCBI Taxonomy" id="47278"/>
    <lineage>
        <taxon>Eukaryota</taxon>
        <taxon>Fungi</taxon>
        <taxon>Dikarya</taxon>
        <taxon>Ascomycota</taxon>
        <taxon>Pezizomycotina</taxon>
        <taxon>Sordariomycetes</taxon>
        <taxon>Hypocreomycetidae</taxon>
        <taxon>Hypocreales</taxon>
        <taxon>Hypocreales incertae sedis</taxon>
        <taxon>Trichothecium</taxon>
    </lineage>
</organism>
<reference evidence="1" key="1">
    <citation type="submission" date="2022-10" db="EMBL/GenBank/DDBJ databases">
        <title>Complete Genome of Trichothecium roseum strain YXFP-22015, a Plant Pathogen Isolated from Citrus.</title>
        <authorList>
            <person name="Wang Y."/>
            <person name="Zhu L."/>
        </authorList>
    </citation>
    <scope>NUCLEOTIDE SEQUENCE</scope>
    <source>
        <strain evidence="1">YXFP-22015</strain>
    </source>
</reference>
<sequence>MRTSALLPLLPLAAASGGATVEDPWSASSSSQARLSSEFDWASLAASKDLEYYDCYGEYKCARLELPLNWLDESNDRTVGIAIMKLPAAVPDDDPSFGGTVFTNPGGPGLSGVNFLPRMGRHLQKVLDKPGKRHYEILSFDARGVGFSTPLADCYEGNEFARKAFTLENRGSGELVGAGVTYNKALFDAQGLRCKQAYDAGNEIFPHAGTPNVARDMVEMIDKIEELRRREAGDEDEDEDAYLELRKRSGEDDDKTPRLQYVGFSYGTLLGNYFASMFPGRVGRIILDSVCDVYDYATGPGWLTNTEDMDLTFDEFFNGCHEAGPEVCALARASDFSGTDIRFRVWNYIAQLDEEPATAVSPEGYLVAITGKDVRYTIGNLVYKPIYTFKLMARMLDESMRGDHTILIRTITASALPVLEQTCPNPSPSGSLGQLVPSTAGRSDAPVISPPNSDGLPSVVCSDGDDITGQSTSWWRQYIGQLKSVSRVWGDAIAYVRFPCSNWPFRANWVFKGPFETPEHSSTPAEGKPLAPLLFLNNDFDPVTPQNAAREMAAMHAGARLVVQGSMGHGVLGGAPSACTRAIAAEYFDTGAVPDAEVFCEAECGPWDDECVGAPGHAAASVTGGVDGVSGEELMRFGRYPLGV</sequence>
<comment type="caution">
    <text evidence="1">The sequence shown here is derived from an EMBL/GenBank/DDBJ whole genome shotgun (WGS) entry which is preliminary data.</text>
</comment>
<accession>A0ACC0UPQ8</accession>
<dbReference type="EMBL" id="CM047949">
    <property type="protein sequence ID" value="KAI9896090.1"/>
    <property type="molecule type" value="Genomic_DNA"/>
</dbReference>
<protein>
    <submittedName>
        <fullName evidence="1">Uncharacterized protein</fullName>
    </submittedName>
</protein>